<dbReference type="InterPro" id="IPR035965">
    <property type="entry name" value="PAS-like_dom_sf"/>
</dbReference>
<name>A0A177M6W5_METMH</name>
<dbReference type="InterPro" id="IPR043128">
    <property type="entry name" value="Rev_trsase/Diguanyl_cyclase"/>
</dbReference>
<organism evidence="6 7">
    <name type="scientific">Methylomonas methanica</name>
    <dbReference type="NCBI Taxonomy" id="421"/>
    <lineage>
        <taxon>Bacteria</taxon>
        <taxon>Pseudomonadati</taxon>
        <taxon>Pseudomonadota</taxon>
        <taxon>Gammaproteobacteria</taxon>
        <taxon>Methylococcales</taxon>
        <taxon>Methylococcaceae</taxon>
        <taxon>Methylomonas</taxon>
    </lineage>
</organism>
<dbReference type="Gene3D" id="3.30.70.270">
    <property type="match status" value="1"/>
</dbReference>
<dbReference type="CDD" id="cd01948">
    <property type="entry name" value="EAL"/>
    <property type="match status" value="1"/>
</dbReference>
<dbReference type="Pfam" id="PF00563">
    <property type="entry name" value="EAL"/>
    <property type="match status" value="1"/>
</dbReference>
<dbReference type="Gene3D" id="1.20.120.30">
    <property type="entry name" value="Aspartate receptor, ligand-binding domain"/>
    <property type="match status" value="1"/>
</dbReference>
<proteinExistence type="predicted"/>
<dbReference type="CDD" id="cd01949">
    <property type="entry name" value="GGDEF"/>
    <property type="match status" value="1"/>
</dbReference>
<reference evidence="6 7" key="1">
    <citation type="submission" date="2016-03" db="EMBL/GenBank/DDBJ databases">
        <authorList>
            <person name="Ploux O."/>
        </authorList>
    </citation>
    <scope>NUCLEOTIDE SEQUENCE [LARGE SCALE GENOMIC DNA]</scope>
    <source>
        <strain evidence="6 7">R-45363</strain>
    </source>
</reference>
<evidence type="ECO:0000259" key="5">
    <source>
        <dbReference type="PROSITE" id="PS50887"/>
    </source>
</evidence>
<dbReference type="SMART" id="SM00086">
    <property type="entry name" value="PAC"/>
    <property type="match status" value="1"/>
</dbReference>
<dbReference type="PROSITE" id="PS50883">
    <property type="entry name" value="EAL"/>
    <property type="match status" value="1"/>
</dbReference>
<dbReference type="SUPFAM" id="SSF55785">
    <property type="entry name" value="PYP-like sensor domain (PAS domain)"/>
    <property type="match status" value="1"/>
</dbReference>
<dbReference type="SUPFAM" id="SSF55073">
    <property type="entry name" value="Nucleotide cyclase"/>
    <property type="match status" value="1"/>
</dbReference>
<comment type="caution">
    <text evidence="6">The sequence shown here is derived from an EMBL/GenBank/DDBJ whole genome shotgun (WGS) entry which is preliminary data.</text>
</comment>
<evidence type="ECO:0000259" key="3">
    <source>
        <dbReference type="PROSITE" id="PS50113"/>
    </source>
</evidence>
<dbReference type="PROSITE" id="PS50112">
    <property type="entry name" value="PAS"/>
    <property type="match status" value="1"/>
</dbReference>
<dbReference type="CDD" id="cd00130">
    <property type="entry name" value="PAS"/>
    <property type="match status" value="1"/>
</dbReference>
<dbReference type="InterPro" id="IPR035919">
    <property type="entry name" value="EAL_sf"/>
</dbReference>
<evidence type="ECO:0000256" key="1">
    <source>
        <dbReference type="ARBA" id="ARBA00001946"/>
    </source>
</evidence>
<feature type="domain" description="EAL" evidence="4">
    <location>
        <begin position="305"/>
        <end position="559"/>
    </location>
</feature>
<dbReference type="FunFam" id="3.30.70.270:FF:000001">
    <property type="entry name" value="Diguanylate cyclase domain protein"/>
    <property type="match status" value="1"/>
</dbReference>
<feature type="domain" description="PAS" evidence="2">
    <location>
        <begin position="2"/>
        <end position="51"/>
    </location>
</feature>
<dbReference type="PROSITE" id="PS50887">
    <property type="entry name" value="GGDEF"/>
    <property type="match status" value="1"/>
</dbReference>
<dbReference type="Gene3D" id="3.20.20.450">
    <property type="entry name" value="EAL domain"/>
    <property type="match status" value="1"/>
</dbReference>
<feature type="domain" description="PAC" evidence="3">
    <location>
        <begin position="78"/>
        <end position="130"/>
    </location>
</feature>
<dbReference type="EMBL" id="LUUG01000090">
    <property type="protein sequence ID" value="OAI01432.1"/>
    <property type="molecule type" value="Genomic_DNA"/>
</dbReference>
<gene>
    <name evidence="6" type="ORF">A1332_17835</name>
</gene>
<evidence type="ECO:0000313" key="6">
    <source>
        <dbReference type="EMBL" id="OAI01432.1"/>
    </source>
</evidence>
<protein>
    <submittedName>
        <fullName evidence="6">Diguanylate cyclase</fullName>
    </submittedName>
</protein>
<evidence type="ECO:0000259" key="4">
    <source>
        <dbReference type="PROSITE" id="PS50883"/>
    </source>
</evidence>
<dbReference type="SMART" id="SM00052">
    <property type="entry name" value="EAL"/>
    <property type="match status" value="1"/>
</dbReference>
<dbReference type="Pfam" id="PF13426">
    <property type="entry name" value="PAS_9"/>
    <property type="match status" value="1"/>
</dbReference>
<dbReference type="AlphaFoldDB" id="A0A177M6W5"/>
<dbReference type="Proteomes" id="UP000078090">
    <property type="component" value="Unassembled WGS sequence"/>
</dbReference>
<sequence length="688" mass="76444">MAEEKIQLAASVFSTSREGILITSADGAIIDVNDAFTQITGYSRDDAMGQNPRMLSSGKQDKVVYEALWHSLITTGYWFGELWNRHKNGEMYAENLSISAVRDADGITRHYVGLFSDITSTKMHAQQMERIAHYDALTGLPNRVLLSDRLQLAMAQTQRRGQQLAVAFLDLDGFKAVNDKQGHEAGDQLLVALANHMKRALRDGDTLARLGGDEFVAVLVDLADVNACQPLLTRLLAAAAQQIHYGDHQLQVSASLGVTFYPQSEDIDADQLLRQADQAMYQAKLAGKNRYHIFDAHQDSSIRGHHENVEDIRRAICAEEFVLYYQPKVNMRTGEVIGAEALIRWHHPEKGLLLPAAFLPVIEDHPLAVILGTWVIDTALTQLETWHAAGLNIAISVNVCARQLQQTDFVQYLSDILAAHPNVQPADLELEVLETSALEDLEHVSNVIKGCQDIGVKFALDDFGTGYSSLTYLKRLPVSSLKIDQSFVHDMLVDPDDLAIVEGVLSLATAFYRHAIAEGVETIEHGRLLLQFGCELAQGYGIARPMPAHKILDWTSTWTPDPSWVDLVLVNRDDLSVLYAGVQHRAWVTAMEKCLKGGQETPAPLNHLRSRLGLWLEGKGHAQYNGQPAFQAIKQWCDHVHLQTKELCQLQASARTSEALTRLAALQELTDTLLEQVNLLVQENRTKV</sequence>
<dbReference type="GO" id="GO:0003824">
    <property type="term" value="F:catalytic activity"/>
    <property type="evidence" value="ECO:0007669"/>
    <property type="project" value="UniProtKB-ARBA"/>
</dbReference>
<dbReference type="NCBIfam" id="TIGR00229">
    <property type="entry name" value="sensory_box"/>
    <property type="match status" value="1"/>
</dbReference>
<dbReference type="PANTHER" id="PTHR44757:SF2">
    <property type="entry name" value="BIOFILM ARCHITECTURE MAINTENANCE PROTEIN MBAA"/>
    <property type="match status" value="1"/>
</dbReference>
<dbReference type="PROSITE" id="PS50113">
    <property type="entry name" value="PAC"/>
    <property type="match status" value="1"/>
</dbReference>
<dbReference type="SMART" id="SM00267">
    <property type="entry name" value="GGDEF"/>
    <property type="match status" value="1"/>
</dbReference>
<dbReference type="InterPro" id="IPR001610">
    <property type="entry name" value="PAC"/>
</dbReference>
<evidence type="ECO:0000259" key="2">
    <source>
        <dbReference type="PROSITE" id="PS50112"/>
    </source>
</evidence>
<dbReference type="InterPro" id="IPR052155">
    <property type="entry name" value="Biofilm_reg_signaling"/>
</dbReference>
<dbReference type="InterPro" id="IPR001633">
    <property type="entry name" value="EAL_dom"/>
</dbReference>
<comment type="cofactor">
    <cofactor evidence="1">
        <name>Mg(2+)</name>
        <dbReference type="ChEBI" id="CHEBI:18420"/>
    </cofactor>
</comment>
<accession>A0A177M6W5</accession>
<evidence type="ECO:0000313" key="7">
    <source>
        <dbReference type="Proteomes" id="UP000078090"/>
    </source>
</evidence>
<dbReference type="NCBIfam" id="TIGR00254">
    <property type="entry name" value="GGDEF"/>
    <property type="match status" value="1"/>
</dbReference>
<dbReference type="SUPFAM" id="SSF141868">
    <property type="entry name" value="EAL domain-like"/>
    <property type="match status" value="1"/>
</dbReference>
<dbReference type="Pfam" id="PF00990">
    <property type="entry name" value="GGDEF"/>
    <property type="match status" value="1"/>
</dbReference>
<dbReference type="SMART" id="SM00091">
    <property type="entry name" value="PAS"/>
    <property type="match status" value="1"/>
</dbReference>
<dbReference type="InterPro" id="IPR000160">
    <property type="entry name" value="GGDEF_dom"/>
</dbReference>
<dbReference type="PANTHER" id="PTHR44757">
    <property type="entry name" value="DIGUANYLATE CYCLASE DGCP"/>
    <property type="match status" value="1"/>
</dbReference>
<dbReference type="InterPro" id="IPR000700">
    <property type="entry name" value="PAS-assoc_C"/>
</dbReference>
<dbReference type="Gene3D" id="3.30.450.20">
    <property type="entry name" value="PAS domain"/>
    <property type="match status" value="1"/>
</dbReference>
<feature type="domain" description="GGDEF" evidence="5">
    <location>
        <begin position="162"/>
        <end position="296"/>
    </location>
</feature>
<dbReference type="InterPro" id="IPR029787">
    <property type="entry name" value="Nucleotide_cyclase"/>
</dbReference>
<dbReference type="InterPro" id="IPR000014">
    <property type="entry name" value="PAS"/>
</dbReference>